<accession>A0A554VAU4</accession>
<reference evidence="2 3" key="1">
    <citation type="submission" date="2019-07" db="EMBL/GenBank/DDBJ databases">
        <title>The draft genome sequence of Aquimarina algiphila M91.</title>
        <authorList>
            <person name="Meng X."/>
        </authorList>
    </citation>
    <scope>NUCLEOTIDE SEQUENCE [LARGE SCALE GENOMIC DNA]</scope>
    <source>
        <strain evidence="2 3">M91</strain>
    </source>
</reference>
<dbReference type="AlphaFoldDB" id="A0A554VAU4"/>
<proteinExistence type="predicted"/>
<evidence type="ECO:0000256" key="1">
    <source>
        <dbReference type="SAM" id="MobiDB-lite"/>
    </source>
</evidence>
<organism evidence="2 3">
    <name type="scientific">Aquimarina algiphila</name>
    <dbReference type="NCBI Taxonomy" id="2047982"/>
    <lineage>
        <taxon>Bacteria</taxon>
        <taxon>Pseudomonadati</taxon>
        <taxon>Bacteroidota</taxon>
        <taxon>Flavobacteriia</taxon>
        <taxon>Flavobacteriales</taxon>
        <taxon>Flavobacteriaceae</taxon>
        <taxon>Aquimarina</taxon>
    </lineage>
</organism>
<evidence type="ECO:0000313" key="2">
    <source>
        <dbReference type="EMBL" id="TSE03387.1"/>
    </source>
</evidence>
<feature type="compositionally biased region" description="Basic and acidic residues" evidence="1">
    <location>
        <begin position="70"/>
        <end position="87"/>
    </location>
</feature>
<dbReference type="OrthoDB" id="9994161at2"/>
<comment type="caution">
    <text evidence="2">The sequence shown here is derived from an EMBL/GenBank/DDBJ whole genome shotgun (WGS) entry which is preliminary data.</text>
</comment>
<dbReference type="Proteomes" id="UP000318833">
    <property type="component" value="Unassembled WGS sequence"/>
</dbReference>
<gene>
    <name evidence="2" type="ORF">FOF46_29410</name>
</gene>
<protein>
    <submittedName>
        <fullName evidence="2">Uncharacterized protein</fullName>
    </submittedName>
</protein>
<feature type="region of interest" description="Disordered" evidence="1">
    <location>
        <begin position="41"/>
        <end position="87"/>
    </location>
</feature>
<evidence type="ECO:0000313" key="3">
    <source>
        <dbReference type="Proteomes" id="UP000318833"/>
    </source>
</evidence>
<feature type="region of interest" description="Disordered" evidence="1">
    <location>
        <begin position="126"/>
        <end position="145"/>
    </location>
</feature>
<feature type="compositionally biased region" description="Polar residues" evidence="1">
    <location>
        <begin position="43"/>
        <end position="58"/>
    </location>
</feature>
<dbReference type="EMBL" id="VLNR01000114">
    <property type="protein sequence ID" value="TSE03387.1"/>
    <property type="molecule type" value="Genomic_DNA"/>
</dbReference>
<sequence length="199" mass="22472">MNKEELLVVAKELGIENADSLAYNDLKKAVSKAKKALEVAKDNVTNENMNSEAQQTKGQEADTANVPIESESKSEVLEDNEKPEGQEFEIKPIEAPNATDQLVKNLGDQKNDAELAIKKALNVPEEVLTNSGDEDENENQVKEYYEDDQGRKYVFSSFAPEKFRFNNQIKTKEEWLQDSEAMEQLVFGNSAYVEQIFND</sequence>
<dbReference type="RefSeq" id="WP_143919011.1">
    <property type="nucleotide sequence ID" value="NZ_CANMXV010000115.1"/>
</dbReference>
<keyword evidence="3" id="KW-1185">Reference proteome</keyword>
<name>A0A554VAU4_9FLAO</name>